<feature type="transmembrane region" description="Helical" evidence="8">
    <location>
        <begin position="15"/>
        <end position="35"/>
    </location>
</feature>
<dbReference type="GO" id="GO:0016020">
    <property type="term" value="C:membrane"/>
    <property type="evidence" value="ECO:0007669"/>
    <property type="project" value="UniProtKB-SubCell"/>
</dbReference>
<keyword evidence="4 8" id="KW-0472">Membrane</keyword>
<dbReference type="OrthoDB" id="2489132at2"/>
<dbReference type="RefSeq" id="WP_077751330.1">
    <property type="nucleotide sequence ID" value="NZ_CP014782.1"/>
</dbReference>
<evidence type="ECO:0000259" key="9">
    <source>
        <dbReference type="PROSITE" id="PS50111"/>
    </source>
</evidence>
<evidence type="ECO:0000256" key="7">
    <source>
        <dbReference type="PROSITE-ProRule" id="PRU00284"/>
    </source>
</evidence>
<dbReference type="EMBL" id="CP014782">
    <property type="protein sequence ID" value="AQS35986.1"/>
    <property type="molecule type" value="Genomic_DNA"/>
</dbReference>
<dbReference type="SMART" id="SM00304">
    <property type="entry name" value="HAMP"/>
    <property type="match status" value="1"/>
</dbReference>
<evidence type="ECO:0000256" key="1">
    <source>
        <dbReference type="ARBA" id="ARBA00004141"/>
    </source>
</evidence>
<keyword evidence="2 8" id="KW-0812">Transmembrane</keyword>
<name>A0A1S6HKD0_9GAMM</name>
<dbReference type="PROSITE" id="PS50885">
    <property type="entry name" value="HAMP"/>
    <property type="match status" value="1"/>
</dbReference>
<evidence type="ECO:0000313" key="12">
    <source>
        <dbReference type="EMBL" id="AQS35986.1"/>
    </source>
</evidence>
<evidence type="ECO:0000259" key="10">
    <source>
        <dbReference type="PROSITE" id="PS50885"/>
    </source>
</evidence>
<keyword evidence="13" id="KW-1185">Reference proteome</keyword>
<dbReference type="PROSITE" id="PS50111">
    <property type="entry name" value="CHEMOTAXIS_TRANSDUC_2"/>
    <property type="match status" value="1"/>
</dbReference>
<evidence type="ECO:0000256" key="4">
    <source>
        <dbReference type="ARBA" id="ARBA00023136"/>
    </source>
</evidence>
<proteinExistence type="inferred from homology"/>
<feature type="domain" description="Methyl-accepting transducer" evidence="9">
    <location>
        <begin position="391"/>
        <end position="627"/>
    </location>
</feature>
<dbReference type="STRING" id="225848.Sps_00793"/>
<evidence type="ECO:0000313" key="13">
    <source>
        <dbReference type="Proteomes" id="UP000189545"/>
    </source>
</evidence>
<organism evidence="12 13">
    <name type="scientific">Shewanella psychrophila</name>
    <dbReference type="NCBI Taxonomy" id="225848"/>
    <lineage>
        <taxon>Bacteria</taxon>
        <taxon>Pseudomonadati</taxon>
        <taxon>Pseudomonadota</taxon>
        <taxon>Gammaproteobacteria</taxon>
        <taxon>Alteromonadales</taxon>
        <taxon>Shewanellaceae</taxon>
        <taxon>Shewanella</taxon>
    </lineage>
</organism>
<dbReference type="InterPro" id="IPR004090">
    <property type="entry name" value="Chemotax_Me-accpt_rcpt"/>
</dbReference>
<comment type="subcellular location">
    <subcellularLocation>
        <location evidence="1">Membrane</location>
        <topology evidence="1">Multi-pass membrane protein</topology>
    </subcellularLocation>
</comment>
<dbReference type="PRINTS" id="PR00260">
    <property type="entry name" value="CHEMTRNSDUCR"/>
</dbReference>
<dbReference type="PANTHER" id="PTHR32089:SF119">
    <property type="entry name" value="METHYL-ACCEPTING CHEMOTAXIS PROTEIN CTPL"/>
    <property type="match status" value="1"/>
</dbReference>
<dbReference type="GO" id="GO:0007165">
    <property type="term" value="P:signal transduction"/>
    <property type="evidence" value="ECO:0007669"/>
    <property type="project" value="UniProtKB-KW"/>
</dbReference>
<dbReference type="GO" id="GO:0006935">
    <property type="term" value="P:chemotaxis"/>
    <property type="evidence" value="ECO:0007669"/>
    <property type="project" value="InterPro"/>
</dbReference>
<dbReference type="SUPFAM" id="SSF58104">
    <property type="entry name" value="Methyl-accepting chemotaxis protein (MCP) signaling domain"/>
    <property type="match status" value="1"/>
</dbReference>
<dbReference type="Proteomes" id="UP000189545">
    <property type="component" value="Chromosome"/>
</dbReference>
<gene>
    <name evidence="12" type="ORF">Sps_00793</name>
</gene>
<evidence type="ECO:0000256" key="3">
    <source>
        <dbReference type="ARBA" id="ARBA00022989"/>
    </source>
</evidence>
<dbReference type="Gene3D" id="1.10.287.950">
    <property type="entry name" value="Methyl-accepting chemotaxis protein"/>
    <property type="match status" value="1"/>
</dbReference>
<feature type="domain" description="HAMP" evidence="10">
    <location>
        <begin position="333"/>
        <end position="386"/>
    </location>
</feature>
<dbReference type="Pfam" id="PF00015">
    <property type="entry name" value="MCPsignal"/>
    <property type="match status" value="1"/>
</dbReference>
<dbReference type="KEGG" id="spsw:Sps_00793"/>
<dbReference type="PANTHER" id="PTHR32089">
    <property type="entry name" value="METHYL-ACCEPTING CHEMOTAXIS PROTEIN MCPB"/>
    <property type="match status" value="1"/>
</dbReference>
<dbReference type="PROSITE" id="PS50906">
    <property type="entry name" value="NIT"/>
    <property type="match status" value="1"/>
</dbReference>
<dbReference type="InterPro" id="IPR013587">
    <property type="entry name" value="Nitrate/nitrite_sensing"/>
</dbReference>
<dbReference type="SMART" id="SM00283">
    <property type="entry name" value="MA"/>
    <property type="match status" value="1"/>
</dbReference>
<dbReference type="Pfam" id="PF08376">
    <property type="entry name" value="NIT"/>
    <property type="match status" value="1"/>
</dbReference>
<dbReference type="CDD" id="cd11386">
    <property type="entry name" value="MCP_signal"/>
    <property type="match status" value="1"/>
</dbReference>
<protein>
    <submittedName>
        <fullName evidence="12">Methyl-accepting chemotaxis sensory transducer</fullName>
    </submittedName>
</protein>
<keyword evidence="5 7" id="KW-0807">Transducer</keyword>
<sequence>MNIRWIENLTIKNKLLIVTLPPILGCVFFGLSIVYNQFQLSQSLSKVQMLSELASVNSVLVHELQKERGMSAGFLSAGGQAFAAKLPKQRKSTDRQIIAFQSFIADNRLPDAFSRQLTSVNKALASLNRMRNSVDSLSISVSNEVQFYTRLNMALLSIVDQTAHEGASQAIAIQAASFSAYLQMKERAGLERAVLSSMFGQVKVDPQRFIKFVTLISEQNSYQERFLALADDETQQAYQRLQDSKAFSDVNTLRQVALSQDIDKVAAQSPEQWFAQATVRIESVSQFEQSLANGLMGQTKKQLLASNTLMYSIITLMLVSGFLVCGISIVLGRYLHQSLRNMHSVVTQAQASFDLSLRVKSDTSDELGQLGKAFNQMMMDFENVILKVRDNTASLLTASQKMDSCATLMQRDVAIGHSEAEQVASAMTEMSATVQEIAQNAVSASEASAAANTDANEGRLEVSKTGTSIKLLAVEIEQASNAINNLDNDIQSIVSVLGVISSIAEQTNLLALNAAIEAARAGEMGRGFAVVADEVRSLAQRAQASTEDIRTMTERLESGAKLAVTAMEKGKAQAELSVTESHKAGEELDRIVTEVGIIDSMNEQIAAATHEQSTVSEEVNRNALKISETYRNTQDVADELSQLNDVLLEDANKMAQEVSKFKLS</sequence>
<evidence type="ECO:0000256" key="5">
    <source>
        <dbReference type="ARBA" id="ARBA00023224"/>
    </source>
</evidence>
<dbReference type="InterPro" id="IPR010910">
    <property type="entry name" value="Nitrate/nitrite_sensing_bac"/>
</dbReference>
<dbReference type="InterPro" id="IPR004089">
    <property type="entry name" value="MCPsignal_dom"/>
</dbReference>
<dbReference type="AlphaFoldDB" id="A0A1S6HKD0"/>
<accession>A0A1S6HKD0</accession>
<keyword evidence="3 8" id="KW-1133">Transmembrane helix</keyword>
<feature type="transmembrane region" description="Helical" evidence="8">
    <location>
        <begin position="309"/>
        <end position="332"/>
    </location>
</feature>
<dbReference type="FunFam" id="1.10.287.950:FF:000001">
    <property type="entry name" value="Methyl-accepting chemotaxis sensory transducer"/>
    <property type="match status" value="1"/>
</dbReference>
<feature type="domain" description="NIT" evidence="11">
    <location>
        <begin position="55"/>
        <end position="302"/>
    </location>
</feature>
<reference evidence="12 13" key="1">
    <citation type="submission" date="2016-03" db="EMBL/GenBank/DDBJ databases">
        <title>Complete genome sequence of Shewanella psychrophila WP2, a deep sea bacterium isolated from west Pacific sediment.</title>
        <authorList>
            <person name="Xu G."/>
            <person name="Jian H."/>
        </authorList>
    </citation>
    <scope>NUCLEOTIDE SEQUENCE [LARGE SCALE GENOMIC DNA]</scope>
    <source>
        <strain evidence="12 13">WP2</strain>
    </source>
</reference>
<dbReference type="InterPro" id="IPR003660">
    <property type="entry name" value="HAMP_dom"/>
</dbReference>
<dbReference type="CDD" id="cd06225">
    <property type="entry name" value="HAMP"/>
    <property type="match status" value="1"/>
</dbReference>
<evidence type="ECO:0000256" key="2">
    <source>
        <dbReference type="ARBA" id="ARBA00022692"/>
    </source>
</evidence>
<evidence type="ECO:0000256" key="6">
    <source>
        <dbReference type="ARBA" id="ARBA00029447"/>
    </source>
</evidence>
<dbReference type="Pfam" id="PF00672">
    <property type="entry name" value="HAMP"/>
    <property type="match status" value="1"/>
</dbReference>
<evidence type="ECO:0000256" key="8">
    <source>
        <dbReference type="SAM" id="Phobius"/>
    </source>
</evidence>
<dbReference type="GO" id="GO:0004888">
    <property type="term" value="F:transmembrane signaling receptor activity"/>
    <property type="evidence" value="ECO:0007669"/>
    <property type="project" value="InterPro"/>
</dbReference>
<comment type="similarity">
    <text evidence="6">Belongs to the methyl-accepting chemotaxis (MCP) protein family.</text>
</comment>
<evidence type="ECO:0000259" key="11">
    <source>
        <dbReference type="PROSITE" id="PS50906"/>
    </source>
</evidence>